<proteinExistence type="predicted"/>
<gene>
    <name evidence="1" type="ORF">SI7747_UN020966</name>
</gene>
<reference evidence="2" key="1">
    <citation type="journal article" date="2020" name="Sci. Rep.">
        <title>Chromosome-scale genome assembly for the duckweed Spirodela intermedia, integrating cytogenetic maps, PacBio and Oxford Nanopore libraries.</title>
        <authorList>
            <person name="Hoang P.T.N."/>
            <person name="Fiebig A."/>
            <person name="Novak P."/>
            <person name="Macas J."/>
            <person name="Cao H.X."/>
            <person name="Stepanenko A."/>
            <person name="Chen G."/>
            <person name="Borisjuk N."/>
            <person name="Scholz U."/>
            <person name="Schubert I."/>
        </authorList>
    </citation>
    <scope>NUCLEOTIDE SEQUENCE [LARGE SCALE GENOMIC DNA]</scope>
</reference>
<organism evidence="1 2">
    <name type="scientific">Spirodela intermedia</name>
    <name type="common">Intermediate duckweed</name>
    <dbReference type="NCBI Taxonomy" id="51605"/>
    <lineage>
        <taxon>Eukaryota</taxon>
        <taxon>Viridiplantae</taxon>
        <taxon>Streptophyta</taxon>
        <taxon>Embryophyta</taxon>
        <taxon>Tracheophyta</taxon>
        <taxon>Spermatophyta</taxon>
        <taxon>Magnoliopsida</taxon>
        <taxon>Liliopsida</taxon>
        <taxon>Araceae</taxon>
        <taxon>Lemnoideae</taxon>
        <taxon>Spirodela</taxon>
    </lineage>
</organism>
<comment type="caution">
    <text evidence="1">The sequence shown here is derived from an EMBL/GenBank/DDBJ whole genome shotgun (WGS) entry which is preliminary data.</text>
</comment>
<accession>A0ABN7E9X3</accession>
<dbReference type="Proteomes" id="UP001189122">
    <property type="component" value="Unassembled WGS sequence"/>
</dbReference>
<sequence length="114" mass="12444">MNKNLEHFRRIRSMKWVVESSPAAVTRERKNGDFAALRRLSPDGEELDGGGAPKSSLACTTTPCPTAGWPPVTWKGSGAHVPLSVQAKPLEPLLAATPRLRFRPACGPGWRWVT</sequence>
<evidence type="ECO:0000313" key="1">
    <source>
        <dbReference type="EMBL" id="CAA6674608.1"/>
    </source>
</evidence>
<name>A0ABN7E9X3_SPIIN</name>
<protein>
    <submittedName>
        <fullName evidence="1">Uncharacterized protein</fullName>
    </submittedName>
</protein>
<evidence type="ECO:0000313" key="2">
    <source>
        <dbReference type="Proteomes" id="UP001189122"/>
    </source>
</evidence>
<keyword evidence="2" id="KW-1185">Reference proteome</keyword>
<dbReference type="EMBL" id="CACRZD030000125">
    <property type="protein sequence ID" value="CAA6674608.1"/>
    <property type="molecule type" value="Genomic_DNA"/>
</dbReference>